<dbReference type="Proteomes" id="UP001211249">
    <property type="component" value="Unassembled WGS sequence"/>
</dbReference>
<reference evidence="1 2" key="1">
    <citation type="submission" date="2023-01" db="EMBL/GenBank/DDBJ databases">
        <title>Genomes from the Australian National Cyanobacteria Reference Collection.</title>
        <authorList>
            <person name="Willis A."/>
            <person name="Lee E.M.F."/>
        </authorList>
    </citation>
    <scope>NUCLEOTIDE SEQUENCE [LARGE SCALE GENOMIC DNA]</scope>
    <source>
        <strain evidence="1 2">CS-1226</strain>
    </source>
</reference>
<evidence type="ECO:0008006" key="3">
    <source>
        <dbReference type="Google" id="ProtNLM"/>
    </source>
</evidence>
<dbReference type="EMBL" id="JAQMUC010000059">
    <property type="protein sequence ID" value="MDB9536173.1"/>
    <property type="molecule type" value="Genomic_DNA"/>
</dbReference>
<dbReference type="RefSeq" id="WP_271796011.1">
    <property type="nucleotide sequence ID" value="NZ_JAQMUC010000059.1"/>
</dbReference>
<comment type="caution">
    <text evidence="1">The sequence shown here is derived from an EMBL/GenBank/DDBJ whole genome shotgun (WGS) entry which is preliminary data.</text>
</comment>
<name>A0ABT5AHE2_9CYAN</name>
<evidence type="ECO:0000313" key="1">
    <source>
        <dbReference type="EMBL" id="MDB9536173.1"/>
    </source>
</evidence>
<proteinExistence type="predicted"/>
<keyword evidence="2" id="KW-1185">Reference proteome</keyword>
<accession>A0ABT5AHE2</accession>
<sequence>MARVVINKFEFDATDLQSFIYDLKQIESNIVLGGLFWGDYPNWGGTPNVFVMTTYDGLNTISTTYEGAGNFHDNKFHTIDYGRTVNAWVSH</sequence>
<gene>
    <name evidence="1" type="ORF">PN451_10060</name>
</gene>
<evidence type="ECO:0000313" key="2">
    <source>
        <dbReference type="Proteomes" id="UP001211249"/>
    </source>
</evidence>
<protein>
    <recommendedName>
        <fullName evidence="3">Stress protein</fullName>
    </recommendedName>
</protein>
<organism evidence="1 2">
    <name type="scientific">Dolichospermum planctonicum CS-1226</name>
    <dbReference type="NCBI Taxonomy" id="3021751"/>
    <lineage>
        <taxon>Bacteria</taxon>
        <taxon>Bacillati</taxon>
        <taxon>Cyanobacteriota</taxon>
        <taxon>Cyanophyceae</taxon>
        <taxon>Nostocales</taxon>
        <taxon>Aphanizomenonaceae</taxon>
        <taxon>Dolichospermum</taxon>
        <taxon>Dolichospermum planctonicum</taxon>
    </lineage>
</organism>